<dbReference type="PANTHER" id="PTHR30404">
    <property type="entry name" value="N-ACETYLMURAMOYL-L-ALANINE AMIDASE"/>
    <property type="match status" value="1"/>
</dbReference>
<dbReference type="Proteomes" id="UP001549749">
    <property type="component" value="Unassembled WGS sequence"/>
</dbReference>
<feature type="chain" id="PRO_5046003901" description="N-acetylmuramoyl-L-alanine amidase" evidence="4">
    <location>
        <begin position="24"/>
        <end position="588"/>
    </location>
</feature>
<dbReference type="InterPro" id="IPR021731">
    <property type="entry name" value="AMIN_dom"/>
</dbReference>
<keyword evidence="3 6" id="KW-0378">Hydrolase</keyword>
<dbReference type="PANTHER" id="PTHR30404:SF0">
    <property type="entry name" value="N-ACETYLMURAMOYL-L-ALANINE AMIDASE AMIC"/>
    <property type="match status" value="1"/>
</dbReference>
<reference evidence="6 7" key="1">
    <citation type="submission" date="2024-06" db="EMBL/GenBank/DDBJ databases">
        <title>Chitinophaga defluvii sp. nov., isolated from municipal sewage.</title>
        <authorList>
            <person name="Zhang L."/>
        </authorList>
    </citation>
    <scope>NUCLEOTIDE SEQUENCE [LARGE SCALE GENOMIC DNA]</scope>
    <source>
        <strain evidence="6 7">H8</strain>
    </source>
</reference>
<dbReference type="InterPro" id="IPR050695">
    <property type="entry name" value="N-acetylmuramoyl_amidase_3"/>
</dbReference>
<feature type="signal peptide" evidence="4">
    <location>
        <begin position="1"/>
        <end position="23"/>
    </location>
</feature>
<gene>
    <name evidence="6" type="ORF">ABR189_16040</name>
</gene>
<dbReference type="Pfam" id="PF11741">
    <property type="entry name" value="AMIN"/>
    <property type="match status" value="1"/>
</dbReference>
<dbReference type="InterPro" id="IPR002508">
    <property type="entry name" value="MurNAc-LAA_cat"/>
</dbReference>
<dbReference type="InterPro" id="IPR010916">
    <property type="entry name" value="TonB_box_CS"/>
</dbReference>
<evidence type="ECO:0000313" key="7">
    <source>
        <dbReference type="Proteomes" id="UP001549749"/>
    </source>
</evidence>
<dbReference type="RefSeq" id="WP_354661464.1">
    <property type="nucleotide sequence ID" value="NZ_JBEXAC010000002.1"/>
</dbReference>
<accession>A0ABV2T7C1</accession>
<dbReference type="CDD" id="cd02696">
    <property type="entry name" value="MurNAc-LAA"/>
    <property type="match status" value="1"/>
</dbReference>
<evidence type="ECO:0000256" key="1">
    <source>
        <dbReference type="ARBA" id="ARBA00001561"/>
    </source>
</evidence>
<evidence type="ECO:0000313" key="6">
    <source>
        <dbReference type="EMBL" id="MET6998896.1"/>
    </source>
</evidence>
<dbReference type="Gene3D" id="3.40.630.40">
    <property type="entry name" value="Zn-dependent exopeptidases"/>
    <property type="match status" value="1"/>
</dbReference>
<dbReference type="GO" id="GO:0008745">
    <property type="term" value="F:N-acetylmuramoyl-L-alanine amidase activity"/>
    <property type="evidence" value="ECO:0007669"/>
    <property type="project" value="UniProtKB-EC"/>
</dbReference>
<comment type="caution">
    <text evidence="6">The sequence shown here is derived from an EMBL/GenBank/DDBJ whole genome shotgun (WGS) entry which is preliminary data.</text>
</comment>
<evidence type="ECO:0000256" key="2">
    <source>
        <dbReference type="ARBA" id="ARBA00011901"/>
    </source>
</evidence>
<comment type="catalytic activity">
    <reaction evidence="1">
        <text>Hydrolyzes the link between N-acetylmuramoyl residues and L-amino acid residues in certain cell-wall glycopeptides.</text>
        <dbReference type="EC" id="3.5.1.28"/>
    </reaction>
</comment>
<dbReference type="Gene3D" id="2.60.40.3500">
    <property type="match status" value="1"/>
</dbReference>
<dbReference type="PROSITE" id="PS00430">
    <property type="entry name" value="TONB_DEPENDENT_REC_1"/>
    <property type="match status" value="1"/>
</dbReference>
<feature type="domain" description="MurNAc-LAA" evidence="5">
    <location>
        <begin position="465"/>
        <end position="573"/>
    </location>
</feature>
<evidence type="ECO:0000259" key="5">
    <source>
        <dbReference type="SMART" id="SM00646"/>
    </source>
</evidence>
<keyword evidence="4" id="KW-0732">Signal</keyword>
<dbReference type="Pfam" id="PF01520">
    <property type="entry name" value="Amidase_3"/>
    <property type="match status" value="1"/>
</dbReference>
<name>A0ABV2T7C1_9BACT</name>
<dbReference type="EC" id="3.5.1.28" evidence="2"/>
<dbReference type="EMBL" id="JBEXAC010000002">
    <property type="protein sequence ID" value="MET6998896.1"/>
    <property type="molecule type" value="Genomic_DNA"/>
</dbReference>
<evidence type="ECO:0000256" key="3">
    <source>
        <dbReference type="ARBA" id="ARBA00022801"/>
    </source>
</evidence>
<dbReference type="SUPFAM" id="SSF53187">
    <property type="entry name" value="Zn-dependent exopeptidases"/>
    <property type="match status" value="1"/>
</dbReference>
<protein>
    <recommendedName>
        <fullName evidence="2">N-acetylmuramoyl-L-alanine amidase</fullName>
        <ecNumber evidence="2">3.5.1.28</ecNumber>
    </recommendedName>
</protein>
<evidence type="ECO:0000256" key="4">
    <source>
        <dbReference type="SAM" id="SignalP"/>
    </source>
</evidence>
<sequence>MKQFIHFLYCTALLLCITIAASAQVSLRLNQPSREQNNVSSARQFIAGRTCTGCKLWIDEDSIQVYATGTFAIKRDLKPGKTIYTLRAEDPNGKTYTKTIYYYFSPPPKPVPTPVFRIDYMNITPKGNLQLSEGDTLHIKVKAYPGCKGYWLNDVPLIEVPAAKDGGIAGIYAGSYVITAADSMLNGRIKVTLRNRDGGVAVMESPNRYSFMKNTYPFIGRTIDNMTYLTASPEGDRLGPDKIGYLDKDVILPISGKEGDYYKIKLSAHHTAYIPEPLVDTATLFEHPPVSIISNARVWGDEKYDYLSVELSDRLPYTSTQEVQPGKIIVDVYGAYSEPGINPVLQGVQEISQVSWLQIEPDVFRMTVSLKHAMPWGYQLYYEGNRLVIKIKRQLPVLALNKMVIGLDAGHGGSNVGAQGLTGASEKQLTLLLSMELKAALEREGARVITTRTTDKFVANEDRLSNFRRINPDLLLSVHLNSSVNPVDISGTATYYKQPFCDPLSAAIHKRLVETGLRDFGNIPGFNFILNNPTEFPGTLIETLFLSNPEDEMRILDSNFRQQMVQKIVQGMKDFLEQAREERLIREE</sequence>
<dbReference type="SMART" id="SM00646">
    <property type="entry name" value="Ami_3"/>
    <property type="match status" value="1"/>
</dbReference>
<keyword evidence="7" id="KW-1185">Reference proteome</keyword>
<proteinExistence type="predicted"/>
<organism evidence="6 7">
    <name type="scientific">Chitinophaga defluvii</name>
    <dbReference type="NCBI Taxonomy" id="3163343"/>
    <lineage>
        <taxon>Bacteria</taxon>
        <taxon>Pseudomonadati</taxon>
        <taxon>Bacteroidota</taxon>
        <taxon>Chitinophagia</taxon>
        <taxon>Chitinophagales</taxon>
        <taxon>Chitinophagaceae</taxon>
        <taxon>Chitinophaga</taxon>
    </lineage>
</organism>